<evidence type="ECO:0000256" key="5">
    <source>
        <dbReference type="ARBA" id="ARBA00022989"/>
    </source>
</evidence>
<evidence type="ECO:0000256" key="7">
    <source>
        <dbReference type="SAM" id="Phobius"/>
    </source>
</evidence>
<dbReference type="GO" id="GO:0044874">
    <property type="term" value="P:lipoprotein localization to outer membrane"/>
    <property type="evidence" value="ECO:0007669"/>
    <property type="project" value="TreeGrafter"/>
</dbReference>
<name>A0A9D9HG99_9BACT</name>
<proteinExistence type="inferred from homology"/>
<reference evidence="9" key="2">
    <citation type="journal article" date="2021" name="PeerJ">
        <title>Extensive microbial diversity within the chicken gut microbiome revealed by metagenomics and culture.</title>
        <authorList>
            <person name="Gilroy R."/>
            <person name="Ravi A."/>
            <person name="Getino M."/>
            <person name="Pursley I."/>
            <person name="Horton D.L."/>
            <person name="Alikhan N.F."/>
            <person name="Baker D."/>
            <person name="Gharbi K."/>
            <person name="Hall N."/>
            <person name="Watson M."/>
            <person name="Adriaenssens E.M."/>
            <person name="Foster-Nyarko E."/>
            <person name="Jarju S."/>
            <person name="Secka A."/>
            <person name="Antonio M."/>
            <person name="Oren A."/>
            <person name="Chaudhuri R.R."/>
            <person name="La Ragione R."/>
            <person name="Hildebrand F."/>
            <person name="Pallen M.J."/>
        </authorList>
    </citation>
    <scope>NUCLEOTIDE SEQUENCE</scope>
    <source>
        <strain evidence="9">20514</strain>
    </source>
</reference>
<protein>
    <submittedName>
        <fullName evidence="9">ABC transporter permease</fullName>
    </submittedName>
</protein>
<dbReference type="InterPro" id="IPR003838">
    <property type="entry name" value="ABC3_permease_C"/>
</dbReference>
<comment type="caution">
    <text evidence="9">The sequence shown here is derived from an EMBL/GenBank/DDBJ whole genome shotgun (WGS) entry which is preliminary data.</text>
</comment>
<dbReference type="AlphaFoldDB" id="A0A9D9HG99"/>
<feature type="transmembrane region" description="Helical" evidence="7">
    <location>
        <begin position="248"/>
        <end position="269"/>
    </location>
</feature>
<keyword evidence="6 7" id="KW-0472">Membrane</keyword>
<evidence type="ECO:0000313" key="10">
    <source>
        <dbReference type="Proteomes" id="UP000810252"/>
    </source>
</evidence>
<evidence type="ECO:0000256" key="6">
    <source>
        <dbReference type="ARBA" id="ARBA00023136"/>
    </source>
</evidence>
<feature type="domain" description="ABC3 transporter permease C-terminal" evidence="8">
    <location>
        <begin position="257"/>
        <end position="383"/>
    </location>
</feature>
<dbReference type="PANTHER" id="PTHR30489:SF0">
    <property type="entry name" value="LIPOPROTEIN-RELEASING SYSTEM TRANSMEMBRANE PROTEIN LOLE"/>
    <property type="match status" value="1"/>
</dbReference>
<feature type="transmembrane region" description="Helical" evidence="7">
    <location>
        <begin position="17"/>
        <end position="39"/>
    </location>
</feature>
<evidence type="ECO:0000256" key="4">
    <source>
        <dbReference type="ARBA" id="ARBA00022692"/>
    </source>
</evidence>
<comment type="subcellular location">
    <subcellularLocation>
        <location evidence="1">Cell membrane</location>
        <topology evidence="1">Multi-pass membrane protein</topology>
    </subcellularLocation>
</comment>
<evidence type="ECO:0000256" key="2">
    <source>
        <dbReference type="ARBA" id="ARBA00005236"/>
    </source>
</evidence>
<reference evidence="9" key="1">
    <citation type="submission" date="2020-10" db="EMBL/GenBank/DDBJ databases">
        <authorList>
            <person name="Gilroy R."/>
        </authorList>
    </citation>
    <scope>NUCLEOTIDE SEQUENCE</scope>
    <source>
        <strain evidence="9">20514</strain>
    </source>
</reference>
<sequence length="390" mass="42449">MGITGFISGKLRFRRRIVVISIALSFLVMIVSVSVSSGFRKEIRDALSSASGDVRLLPSDLDWLSGSSPVGATPSYLPYIDSIYGVSKVSPVVYRAGIVKNRDVVHGVLFKGVEDFGAADSVSLAVSIPSRLAAILSVAPGDVLQAYFVGEKVRVRKFNIVSLYDDIAEADDRLVVYGRLEDMQRVNGWDSTRVSAFEISLLEDFRSESGMELMTREIGAASLLYASEDDESVVAVSSADENPQLFDWLALIDFNVIFILALMTVVAGFNMVSGLLILLFENISTIGILKSLGMTDRAIVKVFLRSSSSLVLKGMLAGNVLALVFCAVQASTRFITLDPANYFISYVPVHLEIMKILAADAAAYLLIMLLLLLPSMFISRVDPARTVRMS</sequence>
<feature type="transmembrane region" description="Helical" evidence="7">
    <location>
        <begin position="314"/>
        <end position="336"/>
    </location>
</feature>
<evidence type="ECO:0000256" key="1">
    <source>
        <dbReference type="ARBA" id="ARBA00004651"/>
    </source>
</evidence>
<keyword evidence="5 7" id="KW-1133">Transmembrane helix</keyword>
<dbReference type="GO" id="GO:0098797">
    <property type="term" value="C:plasma membrane protein complex"/>
    <property type="evidence" value="ECO:0007669"/>
    <property type="project" value="TreeGrafter"/>
</dbReference>
<evidence type="ECO:0000256" key="3">
    <source>
        <dbReference type="ARBA" id="ARBA00022475"/>
    </source>
</evidence>
<comment type="similarity">
    <text evidence="2">Belongs to the ABC-4 integral membrane protein family. LolC/E subfamily.</text>
</comment>
<accession>A0A9D9HG99</accession>
<dbReference type="Proteomes" id="UP000810252">
    <property type="component" value="Unassembled WGS sequence"/>
</dbReference>
<dbReference type="PANTHER" id="PTHR30489">
    <property type="entry name" value="LIPOPROTEIN-RELEASING SYSTEM TRANSMEMBRANE PROTEIN LOLE"/>
    <property type="match status" value="1"/>
</dbReference>
<evidence type="ECO:0000313" key="9">
    <source>
        <dbReference type="EMBL" id="MBO8448847.1"/>
    </source>
</evidence>
<dbReference type="InterPro" id="IPR051447">
    <property type="entry name" value="Lipoprotein-release_system"/>
</dbReference>
<organism evidence="9 10">
    <name type="scientific">Candidatus Cryptobacteroides merdigallinarum</name>
    <dbReference type="NCBI Taxonomy" id="2840770"/>
    <lineage>
        <taxon>Bacteria</taxon>
        <taxon>Pseudomonadati</taxon>
        <taxon>Bacteroidota</taxon>
        <taxon>Bacteroidia</taxon>
        <taxon>Bacteroidales</taxon>
        <taxon>Candidatus Cryptobacteroides</taxon>
    </lineage>
</organism>
<keyword evidence="3" id="KW-1003">Cell membrane</keyword>
<feature type="transmembrane region" description="Helical" evidence="7">
    <location>
        <begin position="356"/>
        <end position="379"/>
    </location>
</feature>
<evidence type="ECO:0000259" key="8">
    <source>
        <dbReference type="Pfam" id="PF02687"/>
    </source>
</evidence>
<gene>
    <name evidence="9" type="ORF">IAC29_06210</name>
</gene>
<dbReference type="EMBL" id="JADIMQ010000088">
    <property type="protein sequence ID" value="MBO8448847.1"/>
    <property type="molecule type" value="Genomic_DNA"/>
</dbReference>
<dbReference type="Pfam" id="PF02687">
    <property type="entry name" value="FtsX"/>
    <property type="match status" value="1"/>
</dbReference>
<keyword evidence="4 7" id="KW-0812">Transmembrane</keyword>